<feature type="transmembrane region" description="Helical" evidence="1">
    <location>
        <begin position="114"/>
        <end position="136"/>
    </location>
</feature>
<feature type="transmembrane region" description="Helical" evidence="1">
    <location>
        <begin position="654"/>
        <end position="672"/>
    </location>
</feature>
<dbReference type="Pfam" id="PF01564">
    <property type="entry name" value="Spermine_synth"/>
    <property type="match status" value="1"/>
</dbReference>
<feature type="transmembrane region" description="Helical" evidence="1">
    <location>
        <begin position="198"/>
        <end position="218"/>
    </location>
</feature>
<gene>
    <name evidence="2" type="ORF">UFOPK2810_01016</name>
</gene>
<protein>
    <submittedName>
        <fullName evidence="2">Unannotated protein</fullName>
    </submittedName>
</protein>
<dbReference type="InterPro" id="IPR001045">
    <property type="entry name" value="Spermi_synthase"/>
</dbReference>
<reference evidence="2" key="1">
    <citation type="submission" date="2020-05" db="EMBL/GenBank/DDBJ databases">
        <authorList>
            <person name="Chiriac C."/>
            <person name="Salcher M."/>
            <person name="Ghai R."/>
            <person name="Kavagutti S V."/>
        </authorList>
    </citation>
    <scope>NUCLEOTIDE SEQUENCE</scope>
</reference>
<dbReference type="SUPFAM" id="SSF53335">
    <property type="entry name" value="S-adenosyl-L-methionine-dependent methyltransferases"/>
    <property type="match status" value="1"/>
</dbReference>
<dbReference type="GO" id="GO:0004766">
    <property type="term" value="F:spermidine synthase activity"/>
    <property type="evidence" value="ECO:0007669"/>
    <property type="project" value="TreeGrafter"/>
</dbReference>
<feature type="transmembrane region" description="Helical" evidence="1">
    <location>
        <begin position="76"/>
        <end position="94"/>
    </location>
</feature>
<keyword evidence="1" id="KW-0472">Membrane</keyword>
<dbReference type="AlphaFoldDB" id="A0A6J6U4Q9"/>
<feature type="transmembrane region" description="Helical" evidence="1">
    <location>
        <begin position="539"/>
        <end position="557"/>
    </location>
</feature>
<organism evidence="2">
    <name type="scientific">freshwater metagenome</name>
    <dbReference type="NCBI Taxonomy" id="449393"/>
    <lineage>
        <taxon>unclassified sequences</taxon>
        <taxon>metagenomes</taxon>
        <taxon>ecological metagenomes</taxon>
    </lineage>
</organism>
<feature type="transmembrane region" description="Helical" evidence="1">
    <location>
        <begin position="598"/>
        <end position="618"/>
    </location>
</feature>
<feature type="transmembrane region" description="Helical" evidence="1">
    <location>
        <begin position="44"/>
        <end position="64"/>
    </location>
</feature>
<feature type="transmembrane region" description="Helical" evidence="1">
    <location>
        <begin position="569"/>
        <end position="586"/>
    </location>
</feature>
<accession>A0A6J6U4Q9</accession>
<feature type="transmembrane region" description="Helical" evidence="1">
    <location>
        <begin position="20"/>
        <end position="38"/>
    </location>
</feature>
<proteinExistence type="predicted"/>
<dbReference type="Gene3D" id="3.40.50.150">
    <property type="entry name" value="Vaccinia Virus protein VP39"/>
    <property type="match status" value="1"/>
</dbReference>
<evidence type="ECO:0000256" key="1">
    <source>
        <dbReference type="SAM" id="Phobius"/>
    </source>
</evidence>
<feature type="transmembrane region" description="Helical" evidence="1">
    <location>
        <begin position="148"/>
        <end position="168"/>
    </location>
</feature>
<dbReference type="CDD" id="cd02440">
    <property type="entry name" value="AdoMet_MTases"/>
    <property type="match status" value="1"/>
</dbReference>
<evidence type="ECO:0000313" key="2">
    <source>
        <dbReference type="EMBL" id="CAB4754891.1"/>
    </source>
</evidence>
<feature type="transmembrane region" description="Helical" evidence="1">
    <location>
        <begin position="630"/>
        <end position="648"/>
    </location>
</feature>
<dbReference type="PANTHER" id="PTHR11558">
    <property type="entry name" value="SPERMIDINE/SPERMINE SYNTHASE"/>
    <property type="match status" value="1"/>
</dbReference>
<dbReference type="InterPro" id="IPR029063">
    <property type="entry name" value="SAM-dependent_MTases_sf"/>
</dbReference>
<dbReference type="EMBL" id="CAEZYZ010000165">
    <property type="protein sequence ID" value="CAB4754891.1"/>
    <property type="molecule type" value="Genomic_DNA"/>
</dbReference>
<dbReference type="PANTHER" id="PTHR11558:SF11">
    <property type="entry name" value="SPERMIDINE SYNTHASE"/>
    <property type="match status" value="1"/>
</dbReference>
<feature type="transmembrane region" description="Helical" evidence="1">
    <location>
        <begin position="481"/>
        <end position="501"/>
    </location>
</feature>
<keyword evidence="1" id="KW-0812">Transmembrane</keyword>
<name>A0A6J6U4Q9_9ZZZZ</name>
<dbReference type="GO" id="GO:0008295">
    <property type="term" value="P:spermidine biosynthetic process"/>
    <property type="evidence" value="ECO:0007669"/>
    <property type="project" value="TreeGrafter"/>
</dbReference>
<dbReference type="GO" id="GO:0005829">
    <property type="term" value="C:cytosol"/>
    <property type="evidence" value="ECO:0007669"/>
    <property type="project" value="TreeGrafter"/>
</dbReference>
<sequence length="683" mass="74648">MSAKTMLRGETVLTGRARLIVASALMLFVQLALIRWTGANLVHLSYFSNLILLASFLGIGLGFLRSRTSNDLGRYVPIGLLILVAFIMVFPARIEGSSTDLIFFTEVRPTGLPTWVSLPLVFIVIAITMTGFGEITGRAFREFKALDAYRWDIIGSILGTLSFTLIAFLRAPSWIWPIVTLFALWLLYGPRLPWVSRIAMVLIIGTLVVESLMAGISWSPYYKVHTEIQNAGTINEFTNIQVNGIPHQNVMDVQQRLKAEPVYGRPYERAIDNPLNNVLVVGAGTGTDVALALARGAKHVDAVEIDPRIQQIGSQVNPNKPYDDPRVSVHINDGRAFLSSNDTKYDLILFALPDSLTLVSGASQLRLESYLFTKESITAARDHLTDDGVFAMYNYYREPWLINRLAGTLDEVFGHAPCLDTFTVVQSLAAITIGKQADNAVCAPAATWDRASIAAAAQEIPVPAVDDRPFLYLKTQTIPDIYLIVIGLILAVSLIGIRIFGGPLRAMRGYGDLFFMGAAFLLLETRSITTFALLFGTTWLVNALVFTGVLVAVLLAIEVTQRARKPIPRPFIITALFASLLVAFLIPNEMLLGLAVPLRLLFAVAIAFAPVFFANLLFTSRFKNAANPTAAFAANLFGAMIGGCLEYLSLILGYQWLLAVAAGLYLIAVLVGQRQASKSPVSA</sequence>
<keyword evidence="1" id="KW-1133">Transmembrane helix</keyword>